<dbReference type="CDD" id="cd00075">
    <property type="entry name" value="HATPase"/>
    <property type="match status" value="1"/>
</dbReference>
<feature type="compositionally biased region" description="Low complexity" evidence="11">
    <location>
        <begin position="59"/>
        <end position="74"/>
    </location>
</feature>
<dbReference type="PANTHER" id="PTHR45436">
    <property type="entry name" value="SENSOR HISTIDINE KINASE YKOH"/>
    <property type="match status" value="1"/>
</dbReference>
<keyword evidence="6" id="KW-0812">Transmembrane</keyword>
<comment type="subcellular location">
    <subcellularLocation>
        <location evidence="2">Endoplasmic reticulum membrane</location>
        <topology evidence="2">Multi-pass membrane protein</topology>
    </subcellularLocation>
</comment>
<feature type="region of interest" description="Disordered" evidence="11">
    <location>
        <begin position="29"/>
        <end position="151"/>
    </location>
</feature>
<evidence type="ECO:0000256" key="10">
    <source>
        <dbReference type="ARBA" id="ARBA00023136"/>
    </source>
</evidence>
<proteinExistence type="predicted"/>
<evidence type="ECO:0000256" key="11">
    <source>
        <dbReference type="SAM" id="MobiDB-lite"/>
    </source>
</evidence>
<feature type="compositionally biased region" description="Basic and acidic residues" evidence="11">
    <location>
        <begin position="34"/>
        <end position="45"/>
    </location>
</feature>
<evidence type="ECO:0000259" key="12">
    <source>
        <dbReference type="PROSITE" id="PS50109"/>
    </source>
</evidence>
<evidence type="ECO:0000256" key="1">
    <source>
        <dbReference type="ARBA" id="ARBA00000085"/>
    </source>
</evidence>
<dbReference type="SMART" id="SM00387">
    <property type="entry name" value="HATPase_c"/>
    <property type="match status" value="1"/>
</dbReference>
<dbReference type="GO" id="GO:0004673">
    <property type="term" value="F:protein histidine kinase activity"/>
    <property type="evidence" value="ECO:0007669"/>
    <property type="project" value="UniProtKB-EC"/>
</dbReference>
<evidence type="ECO:0000256" key="7">
    <source>
        <dbReference type="ARBA" id="ARBA00022777"/>
    </source>
</evidence>
<keyword evidence="9" id="KW-1133">Transmembrane helix</keyword>
<evidence type="ECO:0000313" key="13">
    <source>
        <dbReference type="EMBL" id="EEF23867.1"/>
    </source>
</evidence>
<dbReference type="EC" id="2.7.13.3" evidence="3"/>
<dbReference type="InParanoid" id="B9TJU6"/>
<name>B9TJU6_RICCO</name>
<evidence type="ECO:0000256" key="2">
    <source>
        <dbReference type="ARBA" id="ARBA00004477"/>
    </source>
</evidence>
<keyword evidence="7 13" id="KW-0418">Kinase</keyword>
<dbReference type="InterPro" id="IPR036890">
    <property type="entry name" value="HATPase_C_sf"/>
</dbReference>
<dbReference type="GO" id="GO:0005789">
    <property type="term" value="C:endoplasmic reticulum membrane"/>
    <property type="evidence" value="ECO:0007669"/>
    <property type="project" value="UniProtKB-SubCell"/>
</dbReference>
<dbReference type="InterPro" id="IPR004358">
    <property type="entry name" value="Sig_transdc_His_kin-like_C"/>
</dbReference>
<keyword evidence="14" id="KW-1185">Reference proteome</keyword>
<dbReference type="PROSITE" id="PS50109">
    <property type="entry name" value="HIS_KIN"/>
    <property type="match status" value="1"/>
</dbReference>
<evidence type="ECO:0000313" key="14">
    <source>
        <dbReference type="Proteomes" id="UP000008311"/>
    </source>
</evidence>
<dbReference type="InterPro" id="IPR005467">
    <property type="entry name" value="His_kinase_dom"/>
</dbReference>
<feature type="compositionally biased region" description="Basic residues" evidence="11">
    <location>
        <begin position="139"/>
        <end position="149"/>
    </location>
</feature>
<accession>B9TJU6</accession>
<dbReference type="Gene3D" id="3.30.565.10">
    <property type="entry name" value="Histidine kinase-like ATPase, C-terminal domain"/>
    <property type="match status" value="1"/>
</dbReference>
<reference evidence="14" key="1">
    <citation type="journal article" date="2010" name="Nat. Biotechnol.">
        <title>Draft genome sequence of the oilseed species Ricinus communis.</title>
        <authorList>
            <person name="Chan A.P."/>
            <person name="Crabtree J."/>
            <person name="Zhao Q."/>
            <person name="Lorenzi H."/>
            <person name="Orvis J."/>
            <person name="Puiu D."/>
            <person name="Melake-Berhan A."/>
            <person name="Jones K.M."/>
            <person name="Redman J."/>
            <person name="Chen G."/>
            <person name="Cahoon E.B."/>
            <person name="Gedil M."/>
            <person name="Stanke M."/>
            <person name="Haas B.J."/>
            <person name="Wortman J.R."/>
            <person name="Fraser-Liggett C.M."/>
            <person name="Ravel J."/>
            <person name="Rabinowicz P.D."/>
        </authorList>
    </citation>
    <scope>NUCLEOTIDE SEQUENCE [LARGE SCALE GENOMIC DNA]</scope>
    <source>
        <strain evidence="14">cv. Hale</strain>
    </source>
</reference>
<evidence type="ECO:0000256" key="6">
    <source>
        <dbReference type="ARBA" id="ARBA00022692"/>
    </source>
</evidence>
<keyword evidence="8" id="KW-0256">Endoplasmic reticulum</keyword>
<dbReference type="EMBL" id="EQ984385">
    <property type="protein sequence ID" value="EEF23867.1"/>
    <property type="molecule type" value="Genomic_DNA"/>
</dbReference>
<sequence>MAGAVAGGGGAAGVVCRAPRAQAIDAIEKRRRNARLERRLGRRSDAGAQGSAAAGGGAQQLALAHAHADQQPAALHRRRLAPAAHPADRPENPGRTGAARMRPSGTQQGGPARNRPQHGRDDRLHRQSRQPPADAGPHRAPRPAQRQHRAGLTARYRAPADQPCVVQGQALLLHELLANLVDNALRYTPQGGAVTLRVREDAAGVTMEIEDNGPGIAAAEREKVFAPFYRAAATLERNPGGHGLGLAIVRDIATLHGATITLDDASTGKGLKVRLHFPAR</sequence>
<protein>
    <recommendedName>
        <fullName evidence="3">histidine kinase</fullName>
        <ecNumber evidence="3">2.7.13.3</ecNumber>
    </recommendedName>
</protein>
<dbReference type="AlphaFoldDB" id="B9TJU6"/>
<dbReference type="InterPro" id="IPR050428">
    <property type="entry name" value="TCS_sensor_his_kinase"/>
</dbReference>
<dbReference type="STRING" id="3988.B9TJU6"/>
<keyword evidence="4" id="KW-0597">Phosphoprotein</keyword>
<comment type="catalytic activity">
    <reaction evidence="1">
        <text>ATP + protein L-histidine = ADP + protein N-phospho-L-histidine.</text>
        <dbReference type="EC" id="2.7.13.3"/>
    </reaction>
</comment>
<evidence type="ECO:0000256" key="5">
    <source>
        <dbReference type="ARBA" id="ARBA00022679"/>
    </source>
</evidence>
<dbReference type="InterPro" id="IPR003594">
    <property type="entry name" value="HATPase_dom"/>
</dbReference>
<dbReference type="PANTHER" id="PTHR45436:SF5">
    <property type="entry name" value="SENSOR HISTIDINE KINASE TRCS"/>
    <property type="match status" value="1"/>
</dbReference>
<gene>
    <name evidence="13" type="ORF">RCOM_1910860</name>
</gene>
<evidence type="ECO:0000256" key="9">
    <source>
        <dbReference type="ARBA" id="ARBA00022989"/>
    </source>
</evidence>
<organism evidence="13 14">
    <name type="scientific">Ricinus communis</name>
    <name type="common">Castor bean</name>
    <dbReference type="NCBI Taxonomy" id="3988"/>
    <lineage>
        <taxon>Eukaryota</taxon>
        <taxon>Viridiplantae</taxon>
        <taxon>Streptophyta</taxon>
        <taxon>Embryophyta</taxon>
        <taxon>Tracheophyta</taxon>
        <taxon>Spermatophyta</taxon>
        <taxon>Magnoliopsida</taxon>
        <taxon>eudicotyledons</taxon>
        <taxon>Gunneridae</taxon>
        <taxon>Pentapetalae</taxon>
        <taxon>rosids</taxon>
        <taxon>fabids</taxon>
        <taxon>Malpighiales</taxon>
        <taxon>Euphorbiaceae</taxon>
        <taxon>Acalyphoideae</taxon>
        <taxon>Acalypheae</taxon>
        <taxon>Ricinus</taxon>
    </lineage>
</organism>
<dbReference type="Pfam" id="PF02518">
    <property type="entry name" value="HATPase_c"/>
    <property type="match status" value="1"/>
</dbReference>
<evidence type="ECO:0000256" key="8">
    <source>
        <dbReference type="ARBA" id="ARBA00022824"/>
    </source>
</evidence>
<evidence type="ECO:0000256" key="3">
    <source>
        <dbReference type="ARBA" id="ARBA00012438"/>
    </source>
</evidence>
<dbReference type="eggNOG" id="KOG0519">
    <property type="taxonomic scope" value="Eukaryota"/>
</dbReference>
<feature type="domain" description="Histidine kinase" evidence="12">
    <location>
        <begin position="166"/>
        <end position="280"/>
    </location>
</feature>
<dbReference type="SUPFAM" id="SSF55874">
    <property type="entry name" value="ATPase domain of HSP90 chaperone/DNA topoisomerase II/histidine kinase"/>
    <property type="match status" value="1"/>
</dbReference>
<evidence type="ECO:0000256" key="4">
    <source>
        <dbReference type="ARBA" id="ARBA00022553"/>
    </source>
</evidence>
<keyword evidence="10" id="KW-0472">Membrane</keyword>
<keyword evidence="5 13" id="KW-0808">Transferase</keyword>
<dbReference type="Proteomes" id="UP000008311">
    <property type="component" value="Unassembled WGS sequence"/>
</dbReference>
<dbReference type="PRINTS" id="PR00344">
    <property type="entry name" value="BCTRLSENSOR"/>
</dbReference>